<keyword evidence="3 6" id="KW-0418">Kinase</keyword>
<evidence type="ECO:0000259" key="5">
    <source>
        <dbReference type="Pfam" id="PF21546"/>
    </source>
</evidence>
<dbReference type="InterPro" id="IPR049382">
    <property type="entry name" value="FGGY_C_2"/>
</dbReference>
<dbReference type="Pfam" id="PF00370">
    <property type="entry name" value="FGGY_N"/>
    <property type="match status" value="1"/>
</dbReference>
<proteinExistence type="inferred from homology"/>
<evidence type="ECO:0000256" key="3">
    <source>
        <dbReference type="ARBA" id="ARBA00022777"/>
    </source>
</evidence>
<reference evidence="7" key="1">
    <citation type="journal article" date="2019" name="Int. J. Syst. Evol. Microbiol.">
        <title>The Global Catalogue of Microorganisms (GCM) 10K type strain sequencing project: providing services to taxonomists for standard genome sequencing and annotation.</title>
        <authorList>
            <consortium name="The Broad Institute Genomics Platform"/>
            <consortium name="The Broad Institute Genome Sequencing Center for Infectious Disease"/>
            <person name="Wu L."/>
            <person name="Ma J."/>
        </authorList>
    </citation>
    <scope>NUCLEOTIDE SEQUENCE [LARGE SCALE GENOMIC DNA]</scope>
    <source>
        <strain evidence="7">CECT 7956</strain>
    </source>
</reference>
<dbReference type="PANTHER" id="PTHR10196">
    <property type="entry name" value="SUGAR KINASE"/>
    <property type="match status" value="1"/>
</dbReference>
<keyword evidence="7" id="KW-1185">Reference proteome</keyword>
<comment type="caution">
    <text evidence="6">The sequence shown here is derived from an EMBL/GenBank/DDBJ whole genome shotgun (WGS) entry which is preliminary data.</text>
</comment>
<feature type="domain" description="Carbohydrate kinase FGGY N-terminal" evidence="4">
    <location>
        <begin position="6"/>
        <end position="192"/>
    </location>
</feature>
<evidence type="ECO:0000313" key="7">
    <source>
        <dbReference type="Proteomes" id="UP001595616"/>
    </source>
</evidence>
<evidence type="ECO:0000256" key="2">
    <source>
        <dbReference type="ARBA" id="ARBA00022679"/>
    </source>
</evidence>
<evidence type="ECO:0000259" key="4">
    <source>
        <dbReference type="Pfam" id="PF00370"/>
    </source>
</evidence>
<comment type="similarity">
    <text evidence="1">Belongs to the FGGY kinase family.</text>
</comment>
<sequence length="450" mass="51340">MQNICAVFDIGKTNKKLLAFNESFDVVYEHQVVFEEVLDDDGDVCDDLKALTEWVLAQIEVLKSNTEFTLKALNFSAYGASLVHIGANLQPVTPLYNYLKVMPRKLKDEFLAKYGPAEDFFRAVASPNLGLLNSGLQLYWLKYEKVEFFKHVRYSLHLPQYLSFLFSGKAQAEFTSIGCHTALWDFDAFKYHNWVEAERLKSISLEPVKASETVEAEQVVVGPGIHDSSAALVPYLKSAEDFVLISTGTWCITLNPNNHTALTNKELENDGLNFISFEGKTVRAARLFSGNEHERQVKHLASYFSVSEDYYKNVKFDYKLIQQLRKAHKQVMPDQVELGELRECPFVERNINMFRTYEEAYHQFIMDLVTQQIASTKQTFGNNAPKKIFVDGGFSRNEIFMNLLSEAFFNIEVYASEVAQASALGAALVISDAWTKQPFETSKLKLKRYF</sequence>
<gene>
    <name evidence="6" type="ORF">ACFOOI_17660</name>
</gene>
<dbReference type="Gene3D" id="3.30.420.40">
    <property type="match status" value="2"/>
</dbReference>
<dbReference type="EMBL" id="JBHRYQ010000001">
    <property type="protein sequence ID" value="MFC3812491.1"/>
    <property type="molecule type" value="Genomic_DNA"/>
</dbReference>
<dbReference type="Proteomes" id="UP001595616">
    <property type="component" value="Unassembled WGS sequence"/>
</dbReference>
<dbReference type="PANTHER" id="PTHR10196:SF57">
    <property type="entry name" value="XYLULOSE KINASE"/>
    <property type="match status" value="1"/>
</dbReference>
<name>A0ABV7Z002_9BACT</name>
<dbReference type="InterPro" id="IPR043129">
    <property type="entry name" value="ATPase_NBD"/>
</dbReference>
<dbReference type="Pfam" id="PF21546">
    <property type="entry name" value="FGGY_C_2"/>
    <property type="match status" value="1"/>
</dbReference>
<accession>A0ABV7Z002</accession>
<dbReference type="RefSeq" id="WP_379839372.1">
    <property type="nucleotide sequence ID" value="NZ_JBHRYQ010000001.1"/>
</dbReference>
<dbReference type="InterPro" id="IPR018484">
    <property type="entry name" value="FGGY_N"/>
</dbReference>
<keyword evidence="2 6" id="KW-0808">Transferase</keyword>
<evidence type="ECO:0000313" key="6">
    <source>
        <dbReference type="EMBL" id="MFC3812491.1"/>
    </source>
</evidence>
<dbReference type="SUPFAM" id="SSF53067">
    <property type="entry name" value="Actin-like ATPase domain"/>
    <property type="match status" value="2"/>
</dbReference>
<organism evidence="6 7">
    <name type="scientific">Lacihabitans lacunae</name>
    <dbReference type="NCBI Taxonomy" id="1028214"/>
    <lineage>
        <taxon>Bacteria</taxon>
        <taxon>Pseudomonadati</taxon>
        <taxon>Bacteroidota</taxon>
        <taxon>Cytophagia</taxon>
        <taxon>Cytophagales</taxon>
        <taxon>Leadbetterellaceae</taxon>
        <taxon>Lacihabitans</taxon>
    </lineage>
</organism>
<protein>
    <submittedName>
        <fullName evidence="6">FGGY-family carbohydrate kinase</fullName>
        <ecNumber evidence="6">2.7.1.-</ecNumber>
    </submittedName>
</protein>
<dbReference type="GO" id="GO:0016301">
    <property type="term" value="F:kinase activity"/>
    <property type="evidence" value="ECO:0007669"/>
    <property type="project" value="UniProtKB-KW"/>
</dbReference>
<evidence type="ECO:0000256" key="1">
    <source>
        <dbReference type="ARBA" id="ARBA00009156"/>
    </source>
</evidence>
<feature type="domain" description="Carbohydrate kinase FGGY C-terminal" evidence="5">
    <location>
        <begin position="240"/>
        <end position="431"/>
    </location>
</feature>
<dbReference type="CDD" id="cd07772">
    <property type="entry name" value="ASKHA_NBD_FGGY_NaCK-like"/>
    <property type="match status" value="1"/>
</dbReference>
<dbReference type="EC" id="2.7.1.-" evidence="6"/>